<dbReference type="EMBL" id="UINC01014474">
    <property type="protein sequence ID" value="SVA61698.1"/>
    <property type="molecule type" value="Genomic_DNA"/>
</dbReference>
<gene>
    <name evidence="1" type="ORF">METZ01_LOCUS114552</name>
</gene>
<dbReference type="AlphaFoldDB" id="A0A381XAJ6"/>
<proteinExistence type="predicted"/>
<reference evidence="1" key="1">
    <citation type="submission" date="2018-05" db="EMBL/GenBank/DDBJ databases">
        <authorList>
            <person name="Lanie J.A."/>
            <person name="Ng W.-L."/>
            <person name="Kazmierczak K.M."/>
            <person name="Andrzejewski T.M."/>
            <person name="Davidsen T.M."/>
            <person name="Wayne K.J."/>
            <person name="Tettelin H."/>
            <person name="Glass J.I."/>
            <person name="Rusch D."/>
            <person name="Podicherti R."/>
            <person name="Tsui H.-C.T."/>
            <person name="Winkler M.E."/>
        </authorList>
    </citation>
    <scope>NUCLEOTIDE SEQUENCE</scope>
</reference>
<protein>
    <submittedName>
        <fullName evidence="1">Uncharacterized protein</fullName>
    </submittedName>
</protein>
<organism evidence="1">
    <name type="scientific">marine metagenome</name>
    <dbReference type="NCBI Taxonomy" id="408172"/>
    <lineage>
        <taxon>unclassified sequences</taxon>
        <taxon>metagenomes</taxon>
        <taxon>ecological metagenomes</taxon>
    </lineage>
</organism>
<accession>A0A381XAJ6</accession>
<name>A0A381XAJ6_9ZZZZ</name>
<sequence length="69" mass="8133">MSNFNYEECPYCKSEDISAYELDRDGSVYNNSVECNDCGKHYQECYEITSRFDNNGVLIDTFKTYENKE</sequence>
<evidence type="ECO:0000313" key="1">
    <source>
        <dbReference type="EMBL" id="SVA61698.1"/>
    </source>
</evidence>